<evidence type="ECO:0000256" key="1">
    <source>
        <dbReference type="SAM" id="MobiDB-lite"/>
    </source>
</evidence>
<dbReference type="EMBL" id="JARKIE010000194">
    <property type="protein sequence ID" value="KAJ7668321.1"/>
    <property type="molecule type" value="Genomic_DNA"/>
</dbReference>
<accession>A0AAD7D141</accession>
<reference evidence="2" key="1">
    <citation type="submission" date="2023-03" db="EMBL/GenBank/DDBJ databases">
        <title>Massive genome expansion in bonnet fungi (Mycena s.s.) driven by repeated elements and novel gene families across ecological guilds.</title>
        <authorList>
            <consortium name="Lawrence Berkeley National Laboratory"/>
            <person name="Harder C.B."/>
            <person name="Miyauchi S."/>
            <person name="Viragh M."/>
            <person name="Kuo A."/>
            <person name="Thoen E."/>
            <person name="Andreopoulos B."/>
            <person name="Lu D."/>
            <person name="Skrede I."/>
            <person name="Drula E."/>
            <person name="Henrissat B."/>
            <person name="Morin E."/>
            <person name="Kohler A."/>
            <person name="Barry K."/>
            <person name="LaButti K."/>
            <person name="Morin E."/>
            <person name="Salamov A."/>
            <person name="Lipzen A."/>
            <person name="Mereny Z."/>
            <person name="Hegedus B."/>
            <person name="Baldrian P."/>
            <person name="Stursova M."/>
            <person name="Weitz H."/>
            <person name="Taylor A."/>
            <person name="Grigoriev I.V."/>
            <person name="Nagy L.G."/>
            <person name="Martin F."/>
            <person name="Kauserud H."/>
        </authorList>
    </citation>
    <scope>NUCLEOTIDE SEQUENCE</scope>
    <source>
        <strain evidence="2">CBHHK067</strain>
    </source>
</reference>
<evidence type="ECO:0000313" key="3">
    <source>
        <dbReference type="Proteomes" id="UP001221757"/>
    </source>
</evidence>
<comment type="caution">
    <text evidence="2">The sequence shown here is derived from an EMBL/GenBank/DDBJ whole genome shotgun (WGS) entry which is preliminary data.</text>
</comment>
<name>A0AAD7D141_MYCRO</name>
<evidence type="ECO:0000313" key="2">
    <source>
        <dbReference type="EMBL" id="KAJ7668321.1"/>
    </source>
</evidence>
<protein>
    <submittedName>
        <fullName evidence="2">Uncharacterized protein</fullName>
    </submittedName>
</protein>
<feature type="region of interest" description="Disordered" evidence="1">
    <location>
        <begin position="1"/>
        <end position="57"/>
    </location>
</feature>
<dbReference type="AlphaFoldDB" id="A0AAD7D141"/>
<organism evidence="2 3">
    <name type="scientific">Mycena rosella</name>
    <name type="common">Pink bonnet</name>
    <name type="synonym">Agaricus rosellus</name>
    <dbReference type="NCBI Taxonomy" id="1033263"/>
    <lineage>
        <taxon>Eukaryota</taxon>
        <taxon>Fungi</taxon>
        <taxon>Dikarya</taxon>
        <taxon>Basidiomycota</taxon>
        <taxon>Agaricomycotina</taxon>
        <taxon>Agaricomycetes</taxon>
        <taxon>Agaricomycetidae</taxon>
        <taxon>Agaricales</taxon>
        <taxon>Marasmiineae</taxon>
        <taxon>Mycenaceae</taxon>
        <taxon>Mycena</taxon>
    </lineage>
</organism>
<sequence>MAITTLESQRRNSDILLETQPCNGPPPPCSQPRRTVTVRPAQNGSKTKTRPRPVHPRWESAQTIRRQRIQAAERAFLDARRGRFAPGLFTHTSLFGTLNLPPPGAKASNLDASAGDFRAFMIGDKVRVRRFNFAGKRPCWTAWKWGQVMLYLPMRSFAGNFGHAYVVRVISQLSGQETTGTFVQFMGEICSADGPDSEEDPCVSITQCESMRRRANFVYTRLDLPGTICEIPNKDVWIPAEIVVGPEFPHHAHIEQTCDLQTWEDGKDIFVKPLLGPTEGQKVRVRDAIPYTLETALACRKQGQSVMGPYGKLFMHDMDSYLKPLGEALPPTLPPPIFNFPSPDAMVAGVELDNPWPLLVRGVQDLVCDSPLF</sequence>
<keyword evidence="3" id="KW-1185">Reference proteome</keyword>
<gene>
    <name evidence="2" type="ORF">B0H17DRAFT_221789</name>
</gene>
<proteinExistence type="predicted"/>
<dbReference type="Proteomes" id="UP001221757">
    <property type="component" value="Unassembled WGS sequence"/>
</dbReference>